<dbReference type="EC" id="3.1.3.48" evidence="4"/>
<feature type="domain" description="Tyrosine specific protein phosphatases" evidence="3">
    <location>
        <begin position="161"/>
        <end position="230"/>
    </location>
</feature>
<dbReference type="AlphaFoldDB" id="A0A517ZSN2"/>
<gene>
    <name evidence="4" type="primary">iphP</name>
    <name evidence="4" type="ORF">Mal52_39910</name>
</gene>
<dbReference type="PROSITE" id="PS00383">
    <property type="entry name" value="TYR_PHOSPHATASE_1"/>
    <property type="match status" value="1"/>
</dbReference>
<dbReference type="InterPro" id="IPR029021">
    <property type="entry name" value="Prot-tyrosine_phosphatase-like"/>
</dbReference>
<proteinExistence type="inferred from homology"/>
<dbReference type="PANTHER" id="PTHR31126:SF1">
    <property type="entry name" value="TYROSINE SPECIFIC PROTEIN PHOSPHATASES DOMAIN-CONTAINING PROTEIN"/>
    <property type="match status" value="1"/>
</dbReference>
<dbReference type="InterPro" id="IPR016130">
    <property type="entry name" value="Tyr_Pase_AS"/>
</dbReference>
<dbReference type="EMBL" id="CP036276">
    <property type="protein sequence ID" value="QDU45497.1"/>
    <property type="molecule type" value="Genomic_DNA"/>
</dbReference>
<keyword evidence="5" id="KW-1185">Reference proteome</keyword>
<evidence type="ECO:0000256" key="2">
    <source>
        <dbReference type="SAM" id="SignalP"/>
    </source>
</evidence>
<keyword evidence="2" id="KW-0732">Signal</keyword>
<reference evidence="4 5" key="1">
    <citation type="submission" date="2019-02" db="EMBL/GenBank/DDBJ databases">
        <title>Deep-cultivation of Planctomycetes and their phenomic and genomic characterization uncovers novel biology.</title>
        <authorList>
            <person name="Wiegand S."/>
            <person name="Jogler M."/>
            <person name="Boedeker C."/>
            <person name="Pinto D."/>
            <person name="Vollmers J."/>
            <person name="Rivas-Marin E."/>
            <person name="Kohn T."/>
            <person name="Peeters S.H."/>
            <person name="Heuer A."/>
            <person name="Rast P."/>
            <person name="Oberbeckmann S."/>
            <person name="Bunk B."/>
            <person name="Jeske O."/>
            <person name="Meyerdierks A."/>
            <person name="Storesund J.E."/>
            <person name="Kallscheuer N."/>
            <person name="Luecker S."/>
            <person name="Lage O.M."/>
            <person name="Pohl T."/>
            <person name="Merkel B.J."/>
            <person name="Hornburger P."/>
            <person name="Mueller R.-W."/>
            <person name="Bruemmer F."/>
            <person name="Labrenz M."/>
            <person name="Spormann A.M."/>
            <person name="Op den Camp H."/>
            <person name="Overmann J."/>
            <person name="Amann R."/>
            <person name="Jetten M.S.M."/>
            <person name="Mascher T."/>
            <person name="Medema M.H."/>
            <person name="Devos D.P."/>
            <person name="Kaster A.-K."/>
            <person name="Ovreas L."/>
            <person name="Rohde M."/>
            <person name="Galperin M.Y."/>
            <person name="Jogler C."/>
        </authorList>
    </citation>
    <scope>NUCLEOTIDE SEQUENCE [LARGE SCALE GENOMIC DNA]</scope>
    <source>
        <strain evidence="4 5">Mal52</strain>
    </source>
</reference>
<dbReference type="Proteomes" id="UP000319383">
    <property type="component" value="Chromosome"/>
</dbReference>
<dbReference type="PROSITE" id="PS50056">
    <property type="entry name" value="TYR_PHOSPHATASE_2"/>
    <property type="match status" value="1"/>
</dbReference>
<protein>
    <submittedName>
        <fullName evidence="4">Tyrosine-protein phosphatase</fullName>
        <ecNumber evidence="4">3.1.3.48</ecNumber>
    </submittedName>
</protein>
<dbReference type="InterPro" id="IPR026893">
    <property type="entry name" value="Tyr/Ser_Pase_IphP-type"/>
</dbReference>
<dbReference type="InterPro" id="IPR000387">
    <property type="entry name" value="Tyr_Pase_dom"/>
</dbReference>
<feature type="chain" id="PRO_5021786984" evidence="2">
    <location>
        <begin position="26"/>
        <end position="298"/>
    </location>
</feature>
<evidence type="ECO:0000259" key="3">
    <source>
        <dbReference type="PROSITE" id="PS50056"/>
    </source>
</evidence>
<accession>A0A517ZSN2</accession>
<dbReference type="PANTHER" id="PTHR31126">
    <property type="entry name" value="TYROSINE-PROTEIN PHOSPHATASE"/>
    <property type="match status" value="1"/>
</dbReference>
<keyword evidence="4" id="KW-0378">Hydrolase</keyword>
<evidence type="ECO:0000313" key="5">
    <source>
        <dbReference type="Proteomes" id="UP000319383"/>
    </source>
</evidence>
<organism evidence="4 5">
    <name type="scientific">Symmachiella dynata</name>
    <dbReference type="NCBI Taxonomy" id="2527995"/>
    <lineage>
        <taxon>Bacteria</taxon>
        <taxon>Pseudomonadati</taxon>
        <taxon>Planctomycetota</taxon>
        <taxon>Planctomycetia</taxon>
        <taxon>Planctomycetales</taxon>
        <taxon>Planctomycetaceae</taxon>
        <taxon>Symmachiella</taxon>
    </lineage>
</organism>
<evidence type="ECO:0000256" key="1">
    <source>
        <dbReference type="ARBA" id="ARBA00009580"/>
    </source>
</evidence>
<dbReference type="Pfam" id="PF13350">
    <property type="entry name" value="Y_phosphatase3"/>
    <property type="match status" value="1"/>
</dbReference>
<dbReference type="RefSeq" id="WP_197534319.1">
    <property type="nucleotide sequence ID" value="NZ_CP036276.1"/>
</dbReference>
<sequence precursor="true">MLTRYRTAGWAAFVAISVSVGGLKAADADAQNGSDDDRRHVVLQGQSNFRDIGGYKTLEGRSVKWGEIFRSGHLSRLSDDDVRRLGELNVKTVISFLTEKEIQAGGPDRLPQNVREVHRPIDSDTGLAVKILKARQTADFSKVPPSLNSDIHRLLSRDARDEYSALLRDLADGDNRPLVFHCSHGVHRTGTAAAIVLSALGVPWETVRQDYLLSNDYRRQEVERRLEQFRKQAAQNQGVTPDKVDMTNFEAFYRLKGEYIDASFDEAIKQYGSVQIYIRKGLGVDDKLLNQLKNELLE</sequence>
<dbReference type="SUPFAM" id="SSF52799">
    <property type="entry name" value="(Phosphotyrosine protein) phosphatases II"/>
    <property type="match status" value="1"/>
</dbReference>
<name>A0A517ZSN2_9PLAN</name>
<dbReference type="GO" id="GO:0004725">
    <property type="term" value="F:protein tyrosine phosphatase activity"/>
    <property type="evidence" value="ECO:0007669"/>
    <property type="project" value="UniProtKB-EC"/>
</dbReference>
<dbReference type="KEGG" id="sdyn:Mal52_39910"/>
<dbReference type="Gene3D" id="3.90.190.10">
    <property type="entry name" value="Protein tyrosine phosphatase superfamily"/>
    <property type="match status" value="1"/>
</dbReference>
<evidence type="ECO:0000313" key="4">
    <source>
        <dbReference type="EMBL" id="QDU45497.1"/>
    </source>
</evidence>
<comment type="similarity">
    <text evidence="1">Belongs to the protein-tyrosine phosphatase family.</text>
</comment>
<feature type="signal peptide" evidence="2">
    <location>
        <begin position="1"/>
        <end position="25"/>
    </location>
</feature>